<evidence type="ECO:0000259" key="1">
    <source>
        <dbReference type="SMART" id="SM00942"/>
    </source>
</evidence>
<dbReference type="CDD" id="cd01125">
    <property type="entry name" value="RepA_RSF1010_like"/>
    <property type="match status" value="1"/>
</dbReference>
<dbReference type="SMART" id="SM00942">
    <property type="entry name" value="PriCT_1"/>
    <property type="match status" value="1"/>
</dbReference>
<dbReference type="EMBL" id="CP103300">
    <property type="protein sequence ID" value="UYM16219.1"/>
    <property type="molecule type" value="Genomic_DNA"/>
</dbReference>
<dbReference type="Gene3D" id="3.30.720.160">
    <property type="entry name" value="Bifunctional DNA primase/polymerase, N-terminal"/>
    <property type="match status" value="1"/>
</dbReference>
<dbReference type="CDD" id="cd04859">
    <property type="entry name" value="Prim_Pol"/>
    <property type="match status" value="1"/>
</dbReference>
<dbReference type="InterPro" id="IPR014820">
    <property type="entry name" value="PriCT_1"/>
</dbReference>
<dbReference type="SUPFAM" id="SSF56747">
    <property type="entry name" value="Prim-pol domain"/>
    <property type="match status" value="1"/>
</dbReference>
<evidence type="ECO:0000259" key="2">
    <source>
        <dbReference type="SMART" id="SM00943"/>
    </source>
</evidence>
<dbReference type="Proteomes" id="UP001163255">
    <property type="component" value="Chromosome"/>
</dbReference>
<protein>
    <submittedName>
        <fullName evidence="3">AAA family ATPase</fullName>
    </submittedName>
</protein>
<evidence type="ECO:0000313" key="4">
    <source>
        <dbReference type="Proteomes" id="UP001163255"/>
    </source>
</evidence>
<dbReference type="Pfam" id="PF13481">
    <property type="entry name" value="AAA_25"/>
    <property type="match status" value="1"/>
</dbReference>
<dbReference type="InterPro" id="IPR038724">
    <property type="entry name" value="RepA"/>
</dbReference>
<keyword evidence="4" id="KW-1185">Reference proteome</keyword>
<dbReference type="RefSeq" id="WP_262598526.1">
    <property type="nucleotide sequence ID" value="NZ_CP103300.1"/>
</dbReference>
<dbReference type="InterPro" id="IPR027417">
    <property type="entry name" value="P-loop_NTPase"/>
</dbReference>
<feature type="domain" description="Primase C-terminal 1" evidence="1">
    <location>
        <begin position="231"/>
        <end position="292"/>
    </location>
</feature>
<name>A0ABY6GW62_9GAMM</name>
<reference evidence="3" key="1">
    <citation type="submission" date="2022-10" db="EMBL/GenBank/DDBJ databases">
        <title>Completed Genome Sequence of two octocoral isolated bacterium, Endozoicomonas euniceicola EF212T and Endozoicomonas gorgoniicola PS125T.</title>
        <authorList>
            <person name="Chiou Y.-J."/>
            <person name="Chen Y.-H."/>
        </authorList>
    </citation>
    <scope>NUCLEOTIDE SEQUENCE</scope>
    <source>
        <strain evidence="3">EF212</strain>
    </source>
</reference>
<accession>A0ABY6GW62</accession>
<sequence>MSSASVKPPDTSKAAWELNEVGLSIIPLGSPYERPPQWFLNDRCGGDEKKAAADWPKTPRIGWKQYQDQAPTDTNIEHWVTLWPCCNWAIITGHKVVVVDADSAAAVEFIESGPVTRTPLRALTSKGKHYYYRVNPDNPVRNCAQKNKIDIRGAGGYVVAPGSTHADGTRYQWETDESYALDDLFDLPSLTTDDIAAINSFDEGTEANTNQYVGNLGFSVSQYPVPHVGSSLAEGEGRNNAAASIVGQYIRQGVSLQQIKSLLDQWNATNTPPLSCNELNTTIASVARTHLNNHPESTIAIEPVMAQAPPFQFSHVTDLLNSAGAINWLIKGFLEMDSLCVLFGEPACGKSFIAIDLACCIATGNSWHGKSVKKMGAVFYIAGEGFNGLSRRIMAWQQEHGYSFAKVPLYISQYSAALTDMVNAHAVSQSIEETIHQTGGEAPSLIVIDTLARNFGPADENGTKEMNLFINHIDHYFRQKYGCCVLVVHHTGVGNKDRARGNSALKGAADAEYAVVKNDEGIKISTKKMKDAEALPPIEFQLKPVTLPFCDEDGDPQASCVLQYLDPSNAQSIRVVKGMESHIGSTQRHIIQTLDKLLKEARSNLVGQERDPKLARIEVKHLRSQCLDDKIVGKNNWSRTFDSIVERKFLEIQSPFVMLTDKGSEVISDA</sequence>
<organism evidence="3 4">
    <name type="scientific">Endozoicomonas euniceicola</name>
    <dbReference type="NCBI Taxonomy" id="1234143"/>
    <lineage>
        <taxon>Bacteria</taxon>
        <taxon>Pseudomonadati</taxon>
        <taxon>Pseudomonadota</taxon>
        <taxon>Gammaproteobacteria</taxon>
        <taxon>Oceanospirillales</taxon>
        <taxon>Endozoicomonadaceae</taxon>
        <taxon>Endozoicomonas</taxon>
    </lineage>
</organism>
<dbReference type="SMART" id="SM00943">
    <property type="entry name" value="Prim-Pol"/>
    <property type="match status" value="1"/>
</dbReference>
<gene>
    <name evidence="3" type="ORF">NX720_26055</name>
</gene>
<feature type="domain" description="DNA primase/polymerase bifunctional N-terminal" evidence="2">
    <location>
        <begin position="15"/>
        <end position="184"/>
    </location>
</feature>
<dbReference type="SUPFAM" id="SSF52540">
    <property type="entry name" value="P-loop containing nucleoside triphosphate hydrolases"/>
    <property type="match status" value="1"/>
</dbReference>
<proteinExistence type="predicted"/>
<evidence type="ECO:0000313" key="3">
    <source>
        <dbReference type="EMBL" id="UYM16219.1"/>
    </source>
</evidence>
<dbReference type="Pfam" id="PF08708">
    <property type="entry name" value="PriCT_1"/>
    <property type="match status" value="1"/>
</dbReference>
<dbReference type="Pfam" id="PF09250">
    <property type="entry name" value="Prim-Pol"/>
    <property type="match status" value="1"/>
</dbReference>
<dbReference type="InterPro" id="IPR015330">
    <property type="entry name" value="DNA_primase/pol_bifunc_N"/>
</dbReference>
<dbReference type="Gene3D" id="3.40.50.300">
    <property type="entry name" value="P-loop containing nucleotide triphosphate hydrolases"/>
    <property type="match status" value="1"/>
</dbReference>